<dbReference type="InterPro" id="IPR014044">
    <property type="entry name" value="CAP_dom"/>
</dbReference>
<dbReference type="FunFam" id="3.40.33.10:FF:000006">
    <property type="entry name" value="Putative pathogenesis-related protein 1"/>
    <property type="match status" value="1"/>
</dbReference>
<dbReference type="CDD" id="cd05381">
    <property type="entry name" value="CAP_PR-1"/>
    <property type="match status" value="1"/>
</dbReference>
<protein>
    <submittedName>
        <fullName evidence="8">Pathogenesis-related protein PRB1-3-like</fullName>
    </submittedName>
</protein>
<name>A0A6J1GKL8_CUCMO</name>
<feature type="chain" id="PRO_5026983439" evidence="5">
    <location>
        <begin position="25"/>
        <end position="174"/>
    </location>
</feature>
<gene>
    <name evidence="8" type="primary">LOC111454851</name>
</gene>
<evidence type="ECO:0000259" key="6">
    <source>
        <dbReference type="SMART" id="SM00198"/>
    </source>
</evidence>
<feature type="domain" description="SCP" evidence="6">
    <location>
        <begin position="26"/>
        <end position="160"/>
    </location>
</feature>
<dbReference type="PROSITE" id="PS01009">
    <property type="entry name" value="CRISP_1"/>
    <property type="match status" value="1"/>
</dbReference>
<dbReference type="Pfam" id="PF00188">
    <property type="entry name" value="CAP"/>
    <property type="match status" value="1"/>
</dbReference>
<sequence>MDLFKLSLLLFYVLSIAMLPSSFAQDSPQDYVDAHNKARAEVGVGPVQWDEKVANFARQYGNKHINDCEAVHSHGPFGENISYGFPDLSGTAAVQEWEWVDEKQFYDLSTNTCAPYRVCGHYTQVVWRNSVRIGCAKVICTNNRGTLIICNYDPPGNIPGERPFSTDPLIRIAK</sequence>
<dbReference type="SUPFAM" id="SSF55797">
    <property type="entry name" value="PR-1-like"/>
    <property type="match status" value="1"/>
</dbReference>
<dbReference type="SMART" id="SM00198">
    <property type="entry name" value="SCP"/>
    <property type="match status" value="1"/>
</dbReference>
<dbReference type="PROSITE" id="PS01010">
    <property type="entry name" value="CRISP_2"/>
    <property type="match status" value="1"/>
</dbReference>
<dbReference type="PANTHER" id="PTHR10334">
    <property type="entry name" value="CYSTEINE-RICH SECRETORY PROTEIN-RELATED"/>
    <property type="match status" value="1"/>
</dbReference>
<dbReference type="RefSeq" id="XP_022952089.1">
    <property type="nucleotide sequence ID" value="XM_023096321.1"/>
</dbReference>
<evidence type="ECO:0000256" key="2">
    <source>
        <dbReference type="ARBA" id="ARBA00022729"/>
    </source>
</evidence>
<dbReference type="PRINTS" id="PR00837">
    <property type="entry name" value="V5TPXLIKE"/>
</dbReference>
<dbReference type="GO" id="GO:0098542">
    <property type="term" value="P:defense response to other organism"/>
    <property type="evidence" value="ECO:0007669"/>
    <property type="project" value="UniProtKB-ARBA"/>
</dbReference>
<dbReference type="AlphaFoldDB" id="A0A6J1GKL8"/>
<keyword evidence="3" id="KW-0611">Plant defense</keyword>
<feature type="signal peptide" evidence="5">
    <location>
        <begin position="1"/>
        <end position="24"/>
    </location>
</feature>
<evidence type="ECO:0000256" key="1">
    <source>
        <dbReference type="ARBA" id="ARBA00009923"/>
    </source>
</evidence>
<dbReference type="GeneID" id="111454851"/>
<evidence type="ECO:0000256" key="3">
    <source>
        <dbReference type="ARBA" id="ARBA00022821"/>
    </source>
</evidence>
<dbReference type="InterPro" id="IPR035940">
    <property type="entry name" value="CAP_sf"/>
</dbReference>
<dbReference type="InterPro" id="IPR001283">
    <property type="entry name" value="CRISP-related"/>
</dbReference>
<dbReference type="GO" id="GO:0005576">
    <property type="term" value="C:extracellular region"/>
    <property type="evidence" value="ECO:0007669"/>
    <property type="project" value="InterPro"/>
</dbReference>
<dbReference type="KEGG" id="cmos:111454851"/>
<evidence type="ECO:0000256" key="5">
    <source>
        <dbReference type="SAM" id="SignalP"/>
    </source>
</evidence>
<evidence type="ECO:0000256" key="4">
    <source>
        <dbReference type="ARBA" id="ARBA00023157"/>
    </source>
</evidence>
<evidence type="ECO:0000313" key="8">
    <source>
        <dbReference type="RefSeq" id="XP_022952089.1"/>
    </source>
</evidence>
<dbReference type="Gene3D" id="3.40.33.10">
    <property type="entry name" value="CAP"/>
    <property type="match status" value="1"/>
</dbReference>
<organism evidence="7 8">
    <name type="scientific">Cucurbita moschata</name>
    <name type="common">Winter crookneck squash</name>
    <name type="synonym">Cucurbita pepo var. moschata</name>
    <dbReference type="NCBI Taxonomy" id="3662"/>
    <lineage>
        <taxon>Eukaryota</taxon>
        <taxon>Viridiplantae</taxon>
        <taxon>Streptophyta</taxon>
        <taxon>Embryophyta</taxon>
        <taxon>Tracheophyta</taxon>
        <taxon>Spermatophyta</taxon>
        <taxon>Magnoliopsida</taxon>
        <taxon>eudicotyledons</taxon>
        <taxon>Gunneridae</taxon>
        <taxon>Pentapetalae</taxon>
        <taxon>rosids</taxon>
        <taxon>fabids</taxon>
        <taxon>Cucurbitales</taxon>
        <taxon>Cucurbitaceae</taxon>
        <taxon>Cucurbiteae</taxon>
        <taxon>Cucurbita</taxon>
    </lineage>
</organism>
<keyword evidence="2 5" id="KW-0732">Signal</keyword>
<comment type="similarity">
    <text evidence="1">Belongs to the CRISP family.</text>
</comment>
<keyword evidence="7" id="KW-1185">Reference proteome</keyword>
<evidence type="ECO:0000313" key="7">
    <source>
        <dbReference type="Proteomes" id="UP000504609"/>
    </source>
</evidence>
<proteinExistence type="inferred from homology"/>
<keyword evidence="4" id="KW-1015">Disulfide bond</keyword>
<dbReference type="InterPro" id="IPR018244">
    <property type="entry name" value="Allrgn_V5/Tpx1_CS"/>
</dbReference>
<accession>A0A6J1GKL8</accession>
<reference evidence="8" key="1">
    <citation type="submission" date="2025-08" db="UniProtKB">
        <authorList>
            <consortium name="RefSeq"/>
        </authorList>
    </citation>
    <scope>IDENTIFICATION</scope>
    <source>
        <tissue evidence="8">Young leaves</tissue>
    </source>
</reference>
<dbReference type="Proteomes" id="UP000504609">
    <property type="component" value="Unplaced"/>
</dbReference>